<feature type="non-terminal residue" evidence="8">
    <location>
        <position position="151"/>
    </location>
</feature>
<protein>
    <recommendedName>
        <fullName evidence="7">Alpha-D-phosphohexomutase alpha/beta/alpha domain-containing protein</fullName>
    </recommendedName>
</protein>
<dbReference type="GO" id="GO:0006048">
    <property type="term" value="P:UDP-N-acetylglucosamine biosynthetic process"/>
    <property type="evidence" value="ECO:0007669"/>
    <property type="project" value="TreeGrafter"/>
</dbReference>
<dbReference type="SUPFAM" id="SSF53738">
    <property type="entry name" value="Phosphoglucomutase, first 3 domains"/>
    <property type="match status" value="1"/>
</dbReference>
<dbReference type="Pfam" id="PF02878">
    <property type="entry name" value="PGM_PMM_I"/>
    <property type="match status" value="1"/>
</dbReference>
<proteinExistence type="inferred from homology"/>
<dbReference type="FunFam" id="3.40.120.10:FF:000001">
    <property type="entry name" value="Phosphoglucosamine mutase"/>
    <property type="match status" value="1"/>
</dbReference>
<evidence type="ECO:0000256" key="1">
    <source>
        <dbReference type="ARBA" id="ARBA00001946"/>
    </source>
</evidence>
<dbReference type="GO" id="GO:0005829">
    <property type="term" value="C:cytosol"/>
    <property type="evidence" value="ECO:0007669"/>
    <property type="project" value="TreeGrafter"/>
</dbReference>
<dbReference type="GO" id="GO:0000287">
    <property type="term" value="F:magnesium ion binding"/>
    <property type="evidence" value="ECO:0007669"/>
    <property type="project" value="InterPro"/>
</dbReference>
<gene>
    <name evidence="8" type="ORF">S01H1_77700</name>
</gene>
<keyword evidence="4" id="KW-0479">Metal-binding</keyword>
<dbReference type="PANTHER" id="PTHR42946">
    <property type="entry name" value="PHOSPHOHEXOSE MUTASE"/>
    <property type="match status" value="1"/>
</dbReference>
<comment type="caution">
    <text evidence="8">The sequence shown here is derived from an EMBL/GenBank/DDBJ whole genome shotgun (WGS) entry which is preliminary data.</text>
</comment>
<dbReference type="EMBL" id="BARS01052242">
    <property type="protein sequence ID" value="GAG52387.1"/>
    <property type="molecule type" value="Genomic_DNA"/>
</dbReference>
<evidence type="ECO:0000259" key="7">
    <source>
        <dbReference type="Pfam" id="PF02878"/>
    </source>
</evidence>
<dbReference type="GO" id="GO:0009252">
    <property type="term" value="P:peptidoglycan biosynthetic process"/>
    <property type="evidence" value="ECO:0007669"/>
    <property type="project" value="TreeGrafter"/>
</dbReference>
<dbReference type="InterPro" id="IPR016055">
    <property type="entry name" value="A-D-PHexomutase_a/b/a-I/II/III"/>
</dbReference>
<evidence type="ECO:0000256" key="5">
    <source>
        <dbReference type="ARBA" id="ARBA00022842"/>
    </source>
</evidence>
<dbReference type="GO" id="GO:0005975">
    <property type="term" value="P:carbohydrate metabolic process"/>
    <property type="evidence" value="ECO:0007669"/>
    <property type="project" value="InterPro"/>
</dbReference>
<evidence type="ECO:0000313" key="8">
    <source>
        <dbReference type="EMBL" id="GAG52387.1"/>
    </source>
</evidence>
<comment type="similarity">
    <text evidence="2">Belongs to the phosphohexose mutase family.</text>
</comment>
<evidence type="ECO:0000256" key="6">
    <source>
        <dbReference type="ARBA" id="ARBA00023235"/>
    </source>
</evidence>
<name>X0Z196_9ZZZZ</name>
<evidence type="ECO:0000256" key="4">
    <source>
        <dbReference type="ARBA" id="ARBA00022723"/>
    </source>
</evidence>
<dbReference type="InterPro" id="IPR005844">
    <property type="entry name" value="A-D-PHexomutase_a/b/a-I"/>
</dbReference>
<accession>X0Z196</accession>
<sequence length="151" mass="15923">MISVSGVRGVVGESFTPEVISRFAAAFGTFCGGGTVAVGRDTRISGPMVEHAVYAGLMAAGCMIIRLGISATPTVQLAVEKLEADGGIAITASHNPPQWNALKFISNRGLFLSESEGNTLIEAVRDGSFQYVDHMHLGGVSLEKNFDNEHI</sequence>
<keyword evidence="3" id="KW-0597">Phosphoprotein</keyword>
<keyword evidence="6" id="KW-0413">Isomerase</keyword>
<evidence type="ECO:0000256" key="2">
    <source>
        <dbReference type="ARBA" id="ARBA00010231"/>
    </source>
</evidence>
<organism evidence="8">
    <name type="scientific">marine sediment metagenome</name>
    <dbReference type="NCBI Taxonomy" id="412755"/>
    <lineage>
        <taxon>unclassified sequences</taxon>
        <taxon>metagenomes</taxon>
        <taxon>ecological metagenomes</taxon>
    </lineage>
</organism>
<comment type="cofactor">
    <cofactor evidence="1">
        <name>Mg(2+)</name>
        <dbReference type="ChEBI" id="CHEBI:18420"/>
    </cofactor>
</comment>
<dbReference type="InterPro" id="IPR016066">
    <property type="entry name" value="A-D-PHexomutase_CS"/>
</dbReference>
<dbReference type="InterPro" id="IPR050060">
    <property type="entry name" value="Phosphoglucosamine_mutase"/>
</dbReference>
<reference evidence="8" key="1">
    <citation type="journal article" date="2014" name="Front. Microbiol.">
        <title>High frequency of phylogenetically diverse reductive dehalogenase-homologous genes in deep subseafloor sedimentary metagenomes.</title>
        <authorList>
            <person name="Kawai M."/>
            <person name="Futagami T."/>
            <person name="Toyoda A."/>
            <person name="Takaki Y."/>
            <person name="Nishi S."/>
            <person name="Hori S."/>
            <person name="Arai W."/>
            <person name="Tsubouchi T."/>
            <person name="Morono Y."/>
            <person name="Uchiyama I."/>
            <person name="Ito T."/>
            <person name="Fujiyama A."/>
            <person name="Inagaki F."/>
            <person name="Takami H."/>
        </authorList>
    </citation>
    <scope>NUCLEOTIDE SEQUENCE</scope>
    <source>
        <strain evidence="8">Expedition CK06-06</strain>
    </source>
</reference>
<keyword evidence="5" id="KW-0460">Magnesium</keyword>
<feature type="domain" description="Alpha-D-phosphohexomutase alpha/beta/alpha" evidence="7">
    <location>
        <begin position="5"/>
        <end position="128"/>
    </location>
</feature>
<dbReference type="AlphaFoldDB" id="X0Z196"/>
<dbReference type="PANTHER" id="PTHR42946:SF1">
    <property type="entry name" value="PHOSPHOGLUCOMUTASE (ALPHA-D-GLUCOSE-1,6-BISPHOSPHATE-DEPENDENT)"/>
    <property type="match status" value="1"/>
</dbReference>
<dbReference type="Gene3D" id="3.40.120.10">
    <property type="entry name" value="Alpha-D-Glucose-1,6-Bisphosphate, subunit A, domain 3"/>
    <property type="match status" value="1"/>
</dbReference>
<dbReference type="GO" id="GO:0004615">
    <property type="term" value="F:phosphomannomutase activity"/>
    <property type="evidence" value="ECO:0007669"/>
    <property type="project" value="TreeGrafter"/>
</dbReference>
<evidence type="ECO:0000256" key="3">
    <source>
        <dbReference type="ARBA" id="ARBA00022553"/>
    </source>
</evidence>
<dbReference type="PROSITE" id="PS00710">
    <property type="entry name" value="PGM_PMM"/>
    <property type="match status" value="1"/>
</dbReference>
<dbReference type="GO" id="GO:0008966">
    <property type="term" value="F:phosphoglucosamine mutase activity"/>
    <property type="evidence" value="ECO:0007669"/>
    <property type="project" value="TreeGrafter"/>
</dbReference>